<name>A0A1M7TGJ7_9RHOB</name>
<proteinExistence type="predicted"/>
<dbReference type="PANTHER" id="PTHR13887:SF14">
    <property type="entry name" value="DISULFIDE BOND FORMATION PROTEIN D"/>
    <property type="match status" value="1"/>
</dbReference>
<sequence length="259" mass="28529">MPVFQTLRSLAAGALGALCAAAALLPAGPAAAQEMPPEERALLRAEVRRYLLEHPEVVMEALRTLEQRRREQAAQADGHLVRANADALFNDGYSYVAGNPEGDVTVVEFLDYNCGYCKRAHGEVKKLLETDPNVRLIIKEFPILGPGSTVAAQAALAALEQDGGSRYLAFSDALMRHRGALDEEAVWRIAEEVGLDVRRLRDDAASRRVRERVRANHDLARALRIEGTPTFVVGDQLVRGYVPLEQLRQRIEKARADKG</sequence>
<dbReference type="PROSITE" id="PS51352">
    <property type="entry name" value="THIOREDOXIN_2"/>
    <property type="match status" value="1"/>
</dbReference>
<evidence type="ECO:0000256" key="3">
    <source>
        <dbReference type="ARBA" id="ARBA00023157"/>
    </source>
</evidence>
<organism evidence="7 8">
    <name type="scientific">Oceanicella actignis</name>
    <dbReference type="NCBI Taxonomy" id="1189325"/>
    <lineage>
        <taxon>Bacteria</taxon>
        <taxon>Pseudomonadati</taxon>
        <taxon>Pseudomonadota</taxon>
        <taxon>Alphaproteobacteria</taxon>
        <taxon>Rhodobacterales</taxon>
        <taxon>Paracoccaceae</taxon>
        <taxon>Oceanicella</taxon>
    </lineage>
</organism>
<keyword evidence="1 5" id="KW-0732">Signal</keyword>
<dbReference type="Gene3D" id="3.40.30.10">
    <property type="entry name" value="Glutaredoxin"/>
    <property type="match status" value="1"/>
</dbReference>
<gene>
    <name evidence="7" type="ORF">SAMN05216200_106114</name>
</gene>
<dbReference type="Proteomes" id="UP000184066">
    <property type="component" value="Unassembled WGS sequence"/>
</dbReference>
<keyword evidence="7" id="KW-0413">Isomerase</keyword>
<evidence type="ECO:0000256" key="5">
    <source>
        <dbReference type="SAM" id="SignalP"/>
    </source>
</evidence>
<protein>
    <submittedName>
        <fullName evidence="7">Protein-disulfide isomerase</fullName>
    </submittedName>
</protein>
<dbReference type="PANTHER" id="PTHR13887">
    <property type="entry name" value="GLUTATHIONE S-TRANSFERASE KAPPA"/>
    <property type="match status" value="1"/>
</dbReference>
<evidence type="ECO:0000259" key="6">
    <source>
        <dbReference type="PROSITE" id="PS51352"/>
    </source>
</evidence>
<dbReference type="Pfam" id="PF18312">
    <property type="entry name" value="ScsC_N"/>
    <property type="match status" value="1"/>
</dbReference>
<dbReference type="InterPro" id="IPR013766">
    <property type="entry name" value="Thioredoxin_domain"/>
</dbReference>
<dbReference type="Pfam" id="PF01323">
    <property type="entry name" value="DSBA"/>
    <property type="match status" value="1"/>
</dbReference>
<feature type="chain" id="PRO_5009929429" evidence="5">
    <location>
        <begin position="33"/>
        <end position="259"/>
    </location>
</feature>
<dbReference type="InterPro" id="IPR001853">
    <property type="entry name" value="DSBA-like_thioredoxin_dom"/>
</dbReference>
<keyword evidence="2" id="KW-0560">Oxidoreductase</keyword>
<dbReference type="RefSeq" id="WP_072747542.1">
    <property type="nucleotide sequence ID" value="NZ_FOHL01000006.1"/>
</dbReference>
<evidence type="ECO:0000256" key="1">
    <source>
        <dbReference type="ARBA" id="ARBA00022729"/>
    </source>
</evidence>
<dbReference type="GO" id="GO:0016853">
    <property type="term" value="F:isomerase activity"/>
    <property type="evidence" value="ECO:0007669"/>
    <property type="project" value="UniProtKB-KW"/>
</dbReference>
<dbReference type="AlphaFoldDB" id="A0A1M7TGJ7"/>
<feature type="domain" description="Thioredoxin" evidence="6">
    <location>
        <begin position="24"/>
        <end position="256"/>
    </location>
</feature>
<dbReference type="GO" id="GO:0016491">
    <property type="term" value="F:oxidoreductase activity"/>
    <property type="evidence" value="ECO:0007669"/>
    <property type="project" value="UniProtKB-KW"/>
</dbReference>
<dbReference type="InterPro" id="IPR036249">
    <property type="entry name" value="Thioredoxin-like_sf"/>
</dbReference>
<evidence type="ECO:0000256" key="4">
    <source>
        <dbReference type="ARBA" id="ARBA00023284"/>
    </source>
</evidence>
<dbReference type="SUPFAM" id="SSF52833">
    <property type="entry name" value="Thioredoxin-like"/>
    <property type="match status" value="1"/>
</dbReference>
<keyword evidence="3" id="KW-1015">Disulfide bond</keyword>
<evidence type="ECO:0000313" key="8">
    <source>
        <dbReference type="Proteomes" id="UP000184066"/>
    </source>
</evidence>
<evidence type="ECO:0000313" key="7">
    <source>
        <dbReference type="EMBL" id="SHN69773.1"/>
    </source>
</evidence>
<evidence type="ECO:0000256" key="2">
    <source>
        <dbReference type="ARBA" id="ARBA00023002"/>
    </source>
</evidence>
<keyword evidence="4" id="KW-0676">Redox-active center</keyword>
<accession>A0A1M7TGJ7</accession>
<feature type="signal peptide" evidence="5">
    <location>
        <begin position="1"/>
        <end position="32"/>
    </location>
</feature>
<dbReference type="CDD" id="cd03023">
    <property type="entry name" value="DsbA_Com1_like"/>
    <property type="match status" value="1"/>
</dbReference>
<keyword evidence="8" id="KW-1185">Reference proteome</keyword>
<dbReference type="OrthoDB" id="9780147at2"/>
<dbReference type="STRING" id="1189325.SAMN04488119_10689"/>
<dbReference type="InterPro" id="IPR041205">
    <property type="entry name" value="ScsC_N"/>
</dbReference>
<reference evidence="7 8" key="1">
    <citation type="submission" date="2016-12" db="EMBL/GenBank/DDBJ databases">
        <authorList>
            <person name="Song W.-J."/>
            <person name="Kurnit D.M."/>
        </authorList>
    </citation>
    <scope>NUCLEOTIDE SEQUENCE [LARGE SCALE GENOMIC DNA]</scope>
    <source>
        <strain evidence="7 8">CGMCC 1.10808</strain>
    </source>
</reference>
<dbReference type="EMBL" id="FRDL01000006">
    <property type="protein sequence ID" value="SHN69773.1"/>
    <property type="molecule type" value="Genomic_DNA"/>
</dbReference>